<dbReference type="InterPro" id="IPR000646">
    <property type="entry name" value="Adeno_PVIII"/>
</dbReference>
<comment type="subunit">
    <text evidence="1">Interacts with the peripentonal hexons as well as the hexons in the facets. Part of a complex composed of the core-capsid bridging protein, the endosome lysis protein VI and the hexon-linking protein VIII; these interactions bridge the virus core to the capsid.</text>
</comment>
<keyword evidence="1" id="KW-0946">Virion</keyword>
<dbReference type="GO" id="GO:0042025">
    <property type="term" value="C:host cell nucleus"/>
    <property type="evidence" value="ECO:0007669"/>
    <property type="project" value="UniProtKB-SubCell"/>
</dbReference>
<dbReference type="Pfam" id="PF01310">
    <property type="entry name" value="Adeno_PVIII"/>
    <property type="match status" value="1"/>
</dbReference>
<proteinExistence type="evidence at transcript level"/>
<comment type="induction">
    <text evidence="1">Expressed in the late phase of the viral replicative cycle.</text>
</comment>
<comment type="function">
    <text evidence="1">Hexon-linking protein-N: Structural component of the virion that acts as a cement protein on the capsid interior and which glue the peripentonal hexons and group-of-nine hexons together.</text>
</comment>
<dbReference type="Proteomes" id="UP001164955">
    <property type="component" value="Segment"/>
</dbReference>
<feature type="peptide" id="PRO_5044511566" description="Hexon-linking protein-C" evidence="1">
    <location>
        <begin position="129"/>
        <end position="198"/>
    </location>
</feature>
<feature type="chain" id="PRO_5044511565" description="Pre-hexon-linking protein VIII" evidence="1">
    <location>
        <begin position="1"/>
        <end position="198"/>
    </location>
</feature>
<feature type="peptide" id="PRO_5044511567" description="Hexon-linking protein-N" evidence="1">
    <location>
        <begin position="1"/>
        <end position="104"/>
    </location>
</feature>
<gene>
    <name evidence="1" type="primary">L4</name>
</gene>
<dbReference type="GO" id="GO:0031423">
    <property type="term" value="F:hexon binding"/>
    <property type="evidence" value="ECO:0007669"/>
    <property type="project" value="InterPro"/>
</dbReference>
<feature type="site" description="Cleavage; by viral protease" evidence="1">
    <location>
        <begin position="128"/>
        <end position="129"/>
    </location>
</feature>
<organism evidence="2">
    <name type="scientific">Bovine adenovirus C serotype 10</name>
    <name type="common">BAdV-10</name>
    <name type="synonym">Mastadenovirus bos10</name>
    <dbReference type="NCBI Taxonomy" id="39788"/>
    <lineage>
        <taxon>Viruses</taxon>
        <taxon>Varidnaviria</taxon>
        <taxon>Bamfordvirae</taxon>
        <taxon>Preplasmiviricota</taxon>
        <taxon>Polisuviricotina</taxon>
        <taxon>Pharingeaviricetes</taxon>
        <taxon>Rowavirales</taxon>
        <taxon>Adenoviridae</taxon>
        <taxon>Mastadenovirus</taxon>
        <taxon>Mastadenovirus bosdecimum</taxon>
        <taxon>Bovine mastadenovirus C</taxon>
    </lineage>
</organism>
<protein>
    <recommendedName>
        <fullName evidence="1">Pre-hexon-linking protein VIII</fullName>
    </recommendedName>
    <alternativeName>
        <fullName evidence="1">Pre-protein VIII</fullName>
        <shortName evidence="1">pVIII</shortName>
    </alternativeName>
    <component>
        <recommendedName>
            <fullName evidence="1">Hexon-linking protein-N</fullName>
        </recommendedName>
        <alternativeName>
            <fullName evidence="1">12.1 kDa protein VIII</fullName>
        </alternativeName>
        <alternativeName>
            <fullName evidence="1">Protein VIII-N</fullName>
        </alternativeName>
    </component>
    <component>
        <recommendedName>
            <fullName evidence="1">Hexon-linking protein-C</fullName>
        </recommendedName>
        <alternativeName>
            <fullName evidence="1">7.6 kDa protein VIII</fullName>
        </alternativeName>
        <alternativeName>
            <fullName evidence="1">Protein VIII-C</fullName>
        </alternativeName>
    </component>
</protein>
<feature type="site" description="Cleavage; by viral protease" evidence="1">
    <location>
        <begin position="104"/>
        <end position="105"/>
    </location>
</feature>
<reference evidence="3" key="2">
    <citation type="submission" date="2022-04" db="EMBL/GenBank/DDBJ databases">
        <title>Complete genome sequence analysis of bovine adenovirus 10, the only representative of species Bovine mastadenovirus C.</title>
        <authorList>
            <person name="Vidovszky M.Z."/>
            <person name="Podgorski I.I."/>
            <person name="Kovacs E.R."/>
            <person name="Harrach B."/>
            <person name="Benko M."/>
        </authorList>
    </citation>
    <scope>NUCLEOTIDE SEQUENCE</scope>
    <source>
        <strain evidence="3">Belfast 1</strain>
    </source>
</reference>
<evidence type="ECO:0000313" key="3">
    <source>
        <dbReference type="EMBL" id="UZF96932.1"/>
    </source>
</evidence>
<dbReference type="EMBL" id="ON217544">
    <property type="protein sequence ID" value="UZF96932.1"/>
    <property type="molecule type" value="Genomic_DNA"/>
</dbReference>
<evidence type="ECO:0000256" key="1">
    <source>
        <dbReference type="HAMAP-Rule" id="MF_04049"/>
    </source>
</evidence>
<keyword evidence="4" id="KW-1185">Reference proteome</keyword>
<comment type="miscellaneous">
    <text evidence="1">All late proteins expressed from the major late promoter are produced by alternative splicing and alternative polyadenylation of the same gene giving rise to non-overlapping ORFs. A leader sequence is present in the N-terminus of all these mRNAs and is recognized by the viral shutoff protein to provide expression although conventional translation via ribosome scanning from the cap has been shut off in the host cell.</text>
</comment>
<dbReference type="GO" id="GO:0019028">
    <property type="term" value="C:viral capsid"/>
    <property type="evidence" value="ECO:0007669"/>
    <property type="project" value="UniProtKB-UniRule"/>
</dbReference>
<keyword evidence="1" id="KW-0597">Phosphoprotein</keyword>
<name>Q8QVG6_ADEBA</name>
<comment type="similarity">
    <text evidence="1">Belongs to the adenoviridae hexon-linking protein family.</text>
</comment>
<comment type="caution">
    <text evidence="1">Lacks conserved residue(s) required for the propagation of feature annotation.</text>
</comment>
<keyword evidence="1" id="KW-1048">Host nucleus</keyword>
<accession>Q8QVG6</accession>
<dbReference type="EMBL" id="AF027599">
    <property type="protein sequence ID" value="AAL86536.1"/>
    <property type="molecule type" value="Genomic_DNA"/>
</dbReference>
<sequence length="198" mass="21591">MSKEIPTPYVWNYQPQAGTAAGASQDYSTRLHWLSAGKSMISKVNTICENRNSILLSKGMQQLARLNANPPFTNRSQSVTALKLPRYEILEQRMSNSGMQLAGGSLSLAEPLCKQPLAPDGSFQLGGGAKVFSRGATNYAIRKTILLLEYSGGMGEKQFVKEFVPAVYFNPYSGLPASYPDQFISNYDAVTDSVDGYA</sequence>
<comment type="subcellular location">
    <molecule>Hexon-linking protein-N</molecule>
    <subcellularLocation>
        <location evidence="1">Virion</location>
    </subcellularLocation>
    <text evidence="1">Located on the inner side of the capsid shell. Present in 120 copies per virion.</text>
</comment>
<comment type="subcellular location">
    <molecule>Pre-hexon-linking protein VIII</molecule>
    <subcellularLocation>
        <location evidence="1">Host nucleus</location>
    </subcellularLocation>
</comment>
<comment type="subcellular location">
    <molecule>Hexon-linking protein-C</molecule>
    <subcellularLocation>
        <location evidence="1">Virion</location>
    </subcellularLocation>
    <text evidence="1">Located on the inner side of the capsid shell. Present in 120 copies per virion.</text>
</comment>
<keyword evidence="1" id="KW-0167">Capsid protein</keyword>
<comment type="function">
    <text evidence="1">Hexon-linking protein-C: Structural component of the virion that acts as a cement protein on the capsid interior and which glue the peripentonal hexons and group-of-nine hexons together.</text>
</comment>
<reference evidence="2" key="1">
    <citation type="journal article" date="2004" name="J. Gen. Virol.">
        <title>DNA sequencing and analysis of the right-hand part of the genome of the unique bovine adenovirus type 10.</title>
        <authorList>
            <person name="Ursu K."/>
            <person name="Harrach B."/>
            <person name="Matiz K."/>
            <person name="Benko M."/>
        </authorList>
    </citation>
    <scope>NUCLEOTIDE SEQUENCE</scope>
    <source>
        <strain evidence="2">Belfast 1</strain>
    </source>
</reference>
<evidence type="ECO:0000313" key="4">
    <source>
        <dbReference type="Proteomes" id="UP001164955"/>
    </source>
</evidence>
<dbReference type="HAMAP" id="MF_04049">
    <property type="entry name" value="ADV_CAP8"/>
    <property type="match status" value="1"/>
</dbReference>
<evidence type="ECO:0000313" key="2">
    <source>
        <dbReference type="EMBL" id="AAL86536.1"/>
    </source>
</evidence>
<organismHost>
    <name type="scientific">Bos taurus</name>
    <name type="common">Bovine</name>
    <dbReference type="NCBI Taxonomy" id="9913"/>
</organismHost>
<comment type="PTM">
    <text evidence="1">Cleaved by the viral protease during virion maturation. May cause the middle segment to be shed from the capsid.</text>
</comment>
<keyword evidence="1" id="KW-0426">Late protein</keyword>